<dbReference type="GO" id="GO:0005886">
    <property type="term" value="C:plasma membrane"/>
    <property type="evidence" value="ECO:0007669"/>
    <property type="project" value="TreeGrafter"/>
</dbReference>
<dbReference type="GO" id="GO:0006888">
    <property type="term" value="P:endoplasmic reticulum to Golgi vesicle-mediated transport"/>
    <property type="evidence" value="ECO:0007669"/>
    <property type="project" value="TreeGrafter"/>
</dbReference>
<dbReference type="AlphaFoldDB" id="A0A7G9LCA8"/>
<evidence type="ECO:0000259" key="1">
    <source>
        <dbReference type="Pfam" id="PF05050"/>
    </source>
</evidence>
<reference evidence="2 3" key="1">
    <citation type="submission" date="2020-08" db="EMBL/GenBank/DDBJ databases">
        <title>Polaribacter sp. L12M9 isolated from gut of the Korean scallop.</title>
        <authorList>
            <person name="Jeong Y.S."/>
        </authorList>
    </citation>
    <scope>NUCLEOTIDE SEQUENCE [LARGE SCALE GENOMIC DNA]</scope>
    <source>
        <strain evidence="2 3">L12M9</strain>
    </source>
</reference>
<dbReference type="NCBIfam" id="TIGR01444">
    <property type="entry name" value="fkbM_fam"/>
    <property type="match status" value="1"/>
</dbReference>
<dbReference type="GO" id="GO:0005737">
    <property type="term" value="C:cytoplasm"/>
    <property type="evidence" value="ECO:0007669"/>
    <property type="project" value="GOC"/>
</dbReference>
<dbReference type="PANTHER" id="PTHR34009">
    <property type="entry name" value="PROTEIN STAR"/>
    <property type="match status" value="1"/>
</dbReference>
<dbReference type="KEGG" id="ppec:H9W90_03815"/>
<dbReference type="InterPro" id="IPR029063">
    <property type="entry name" value="SAM-dependent_MTases_sf"/>
</dbReference>
<proteinExistence type="predicted"/>
<dbReference type="RefSeq" id="WP_187483139.1">
    <property type="nucleotide sequence ID" value="NZ_CP060695.1"/>
</dbReference>
<dbReference type="Pfam" id="PF05050">
    <property type="entry name" value="Methyltransf_21"/>
    <property type="match status" value="1"/>
</dbReference>
<dbReference type="GO" id="GO:0032259">
    <property type="term" value="P:methylation"/>
    <property type="evidence" value="ECO:0007669"/>
    <property type="project" value="UniProtKB-KW"/>
</dbReference>
<dbReference type="InterPro" id="IPR006342">
    <property type="entry name" value="FkbM_mtfrase"/>
</dbReference>
<organism evidence="2 3">
    <name type="scientific">Polaribacter pectinis</name>
    <dbReference type="NCBI Taxonomy" id="2738844"/>
    <lineage>
        <taxon>Bacteria</taxon>
        <taxon>Pseudomonadati</taxon>
        <taxon>Bacteroidota</taxon>
        <taxon>Flavobacteriia</taxon>
        <taxon>Flavobacteriales</taxon>
        <taxon>Flavobacteriaceae</taxon>
    </lineage>
</organism>
<feature type="domain" description="Methyltransferase FkbM" evidence="1">
    <location>
        <begin position="60"/>
        <end position="224"/>
    </location>
</feature>
<keyword evidence="2" id="KW-0808">Transferase</keyword>
<dbReference type="InterPro" id="IPR053202">
    <property type="entry name" value="EGF_Rcpt_Signaling_Reg"/>
</dbReference>
<accession>A0A7G9LCA8</accession>
<dbReference type="Proteomes" id="UP000515808">
    <property type="component" value="Chromosome"/>
</dbReference>
<gene>
    <name evidence="2" type="ORF">H9W90_03815</name>
</gene>
<sequence>MLFTSKRSSVKTALKFKVYNFFKKIIKIKYRETYSQLGEDIAICHLLEKYLKLNKGFYIDVGCNHPIQYSNTFLLYRKGWSGITIDLNKELISLHKLERKGDIQINTAIADKNESVKVYEFSEDGVNTINKDFYDEIKNHANLISDSRTIDTLTLNEIIEEHKVSKIDLLCIDVEGHDFKVLQSINLKKYRPKLIVVEMLDNFDFKNLSESEIFSYLKENNYKLVGYLIANGYFIDETLNY</sequence>
<name>A0A7G9LCA8_9FLAO</name>
<protein>
    <submittedName>
        <fullName evidence="2">FkbM family methyltransferase</fullName>
    </submittedName>
</protein>
<dbReference type="GO" id="GO:0016197">
    <property type="term" value="P:endosomal transport"/>
    <property type="evidence" value="ECO:0007669"/>
    <property type="project" value="TreeGrafter"/>
</dbReference>
<keyword evidence="3" id="KW-1185">Reference proteome</keyword>
<keyword evidence="2" id="KW-0489">Methyltransferase</keyword>
<dbReference type="SUPFAM" id="SSF53335">
    <property type="entry name" value="S-adenosyl-L-methionine-dependent methyltransferases"/>
    <property type="match status" value="1"/>
</dbReference>
<evidence type="ECO:0000313" key="3">
    <source>
        <dbReference type="Proteomes" id="UP000515808"/>
    </source>
</evidence>
<dbReference type="PANTHER" id="PTHR34009:SF2">
    <property type="entry name" value="PROTEIN STAR"/>
    <property type="match status" value="1"/>
</dbReference>
<dbReference type="Gene3D" id="3.40.50.150">
    <property type="entry name" value="Vaccinia Virus protein VP39"/>
    <property type="match status" value="1"/>
</dbReference>
<evidence type="ECO:0000313" key="2">
    <source>
        <dbReference type="EMBL" id="QNM86257.1"/>
    </source>
</evidence>
<dbReference type="EMBL" id="CP060695">
    <property type="protein sequence ID" value="QNM86257.1"/>
    <property type="molecule type" value="Genomic_DNA"/>
</dbReference>
<dbReference type="GO" id="GO:0008168">
    <property type="term" value="F:methyltransferase activity"/>
    <property type="evidence" value="ECO:0007669"/>
    <property type="project" value="UniProtKB-KW"/>
</dbReference>